<reference evidence="1 2" key="1">
    <citation type="submission" date="2016-10" db="EMBL/GenBank/DDBJ databases">
        <authorList>
            <person name="de Groot N.N."/>
        </authorList>
    </citation>
    <scope>NUCLEOTIDE SEQUENCE [LARGE SCALE GENOMIC DNA]</scope>
    <source>
        <strain evidence="1 2">CGMCC 4.5681</strain>
    </source>
</reference>
<dbReference type="OrthoDB" id="3537613at2"/>
<proteinExistence type="predicted"/>
<protein>
    <submittedName>
        <fullName evidence="1">Uncharacterized protein</fullName>
    </submittedName>
</protein>
<evidence type="ECO:0000313" key="1">
    <source>
        <dbReference type="EMBL" id="SDL80650.1"/>
    </source>
</evidence>
<accession>A0A1G9N2B3</accession>
<keyword evidence="2" id="KW-1185">Reference proteome</keyword>
<evidence type="ECO:0000313" key="2">
    <source>
        <dbReference type="Proteomes" id="UP000198683"/>
    </source>
</evidence>
<dbReference type="STRING" id="683260.SAMN05421874_12985"/>
<name>A0A1G9N2B3_9ACTN</name>
<dbReference type="RefSeq" id="WP_090772387.1">
    <property type="nucleotide sequence ID" value="NZ_FNFB01000029.1"/>
</dbReference>
<dbReference type="AlphaFoldDB" id="A0A1G9N2B3"/>
<dbReference type="EMBL" id="FNFB01000029">
    <property type="protein sequence ID" value="SDL80650.1"/>
    <property type="molecule type" value="Genomic_DNA"/>
</dbReference>
<dbReference type="Proteomes" id="UP000198683">
    <property type="component" value="Unassembled WGS sequence"/>
</dbReference>
<sequence>MRFFWWVVVPALAGLVLLAAVREVVPAYTAQFGTGIPGTFTATERDCGGRSCSWRGDFVSDEGSVAGARLRLMSWGI</sequence>
<gene>
    <name evidence="1" type="ORF">SAMN05421874_12985</name>
</gene>
<organism evidence="1 2">
    <name type="scientific">Nonomuraea maritima</name>
    <dbReference type="NCBI Taxonomy" id="683260"/>
    <lineage>
        <taxon>Bacteria</taxon>
        <taxon>Bacillati</taxon>
        <taxon>Actinomycetota</taxon>
        <taxon>Actinomycetes</taxon>
        <taxon>Streptosporangiales</taxon>
        <taxon>Streptosporangiaceae</taxon>
        <taxon>Nonomuraea</taxon>
    </lineage>
</organism>